<keyword evidence="5" id="KW-0032">Aminotransferase</keyword>
<dbReference type="SUPFAM" id="SSF53383">
    <property type="entry name" value="PLP-dependent transferases"/>
    <property type="match status" value="1"/>
</dbReference>
<comment type="cofactor">
    <cofactor evidence="1">
        <name>pyridoxal 5'-phosphate</name>
        <dbReference type="ChEBI" id="CHEBI:597326"/>
    </cofactor>
</comment>
<dbReference type="InterPro" id="IPR015421">
    <property type="entry name" value="PyrdxlP-dep_Trfase_major"/>
</dbReference>
<dbReference type="PANTHER" id="PTHR43713">
    <property type="entry name" value="GLUTAMATE-1-SEMIALDEHYDE 2,1-AMINOMUTASE"/>
    <property type="match status" value="1"/>
</dbReference>
<evidence type="ECO:0000313" key="6">
    <source>
        <dbReference type="Proteomes" id="UP000273786"/>
    </source>
</evidence>
<proteinExistence type="inferred from homology"/>
<gene>
    <name evidence="5" type="ORF">EH240_35005</name>
</gene>
<accession>A0A3P3EQP5</accession>
<sequence length="451" mass="48674">MQRISRLGHNRGEVVGPRSRDEFQRSLKITPGGSMRAAPFFAPHPPYAVSGAGCWITDADGSKVFDCENNFFSLVHGHAFPPVIEALHNVLDDGTAFGLPTTSETRLAEAITTRSPKLEQVRFTSSGTEAVMFAVKAARAIRGRPMIAKFEGAYHGAYDYVEVSLDSAPNNWGDSSPNSVLYASGTPPSTAADVLVLPYNEPKSCRELIRKHHERLAAILLDPVASRVGMVPIEADLREVIQDCCNRYGTLLVIDEVVSYRVGFHGAHATFGFEPDLVALGKIIGGGLPVGAVAGPASHMAIFDHTKGKPAVSHGGTFSANPLSMTAGLAALQAYTKDAVARLNQMGDTLRSEAIEQLRRRELPAQVTGMSSLFRLHLKAEVVRNYRTSFPSALQKAALAKVHRAMLERGFLMTPNCSGALSTPMSETDIQDLAAALVDAVQEVWKQSPWD</sequence>
<dbReference type="RefSeq" id="WP_125006924.1">
    <property type="nucleotide sequence ID" value="NZ_RQXT01000086.1"/>
</dbReference>
<dbReference type="CDD" id="cd00610">
    <property type="entry name" value="OAT_like"/>
    <property type="match status" value="1"/>
</dbReference>
<dbReference type="GO" id="GO:0008483">
    <property type="term" value="F:transaminase activity"/>
    <property type="evidence" value="ECO:0007669"/>
    <property type="project" value="UniProtKB-KW"/>
</dbReference>
<dbReference type="InterPro" id="IPR005814">
    <property type="entry name" value="Aminotrans_3"/>
</dbReference>
<dbReference type="AlphaFoldDB" id="A0A3P3EQP5"/>
<dbReference type="Gene3D" id="3.90.1150.10">
    <property type="entry name" value="Aspartate Aminotransferase, domain 1"/>
    <property type="match status" value="1"/>
</dbReference>
<keyword evidence="6" id="KW-1185">Reference proteome</keyword>
<feature type="region of interest" description="Disordered" evidence="4">
    <location>
        <begin position="1"/>
        <end position="21"/>
    </location>
</feature>
<evidence type="ECO:0000256" key="4">
    <source>
        <dbReference type="SAM" id="MobiDB-lite"/>
    </source>
</evidence>
<name>A0A3P3EQP5_9HYPH</name>
<reference evidence="5 6" key="1">
    <citation type="submission" date="2018-11" db="EMBL/GenBank/DDBJ databases">
        <title>the genome of Mesorhizobium tamadayense DSM 28320.</title>
        <authorList>
            <person name="Gao J."/>
        </authorList>
    </citation>
    <scope>NUCLEOTIDE SEQUENCE [LARGE SCALE GENOMIC DNA]</scope>
    <source>
        <strain evidence="5 6">DSM 28320</strain>
    </source>
</reference>
<protein>
    <submittedName>
        <fullName evidence="5">Aspartate aminotransferase family protein</fullName>
    </submittedName>
</protein>
<evidence type="ECO:0000256" key="3">
    <source>
        <dbReference type="RuleBase" id="RU003560"/>
    </source>
</evidence>
<evidence type="ECO:0000256" key="1">
    <source>
        <dbReference type="ARBA" id="ARBA00001933"/>
    </source>
</evidence>
<dbReference type="EMBL" id="RQXT01000086">
    <property type="protein sequence ID" value="RRH88733.1"/>
    <property type="molecule type" value="Genomic_DNA"/>
</dbReference>
<dbReference type="PANTHER" id="PTHR43713:SF3">
    <property type="entry name" value="GLUTAMATE-1-SEMIALDEHYDE 2,1-AMINOMUTASE 1, CHLOROPLASTIC-RELATED"/>
    <property type="match status" value="1"/>
</dbReference>
<evidence type="ECO:0000313" key="5">
    <source>
        <dbReference type="EMBL" id="RRH88733.1"/>
    </source>
</evidence>
<organism evidence="5 6">
    <name type="scientific">Mesorhizobium tamadayense</name>
    <dbReference type="NCBI Taxonomy" id="425306"/>
    <lineage>
        <taxon>Bacteria</taxon>
        <taxon>Pseudomonadati</taxon>
        <taxon>Pseudomonadota</taxon>
        <taxon>Alphaproteobacteria</taxon>
        <taxon>Hyphomicrobiales</taxon>
        <taxon>Phyllobacteriaceae</taxon>
        <taxon>Mesorhizobium</taxon>
    </lineage>
</organism>
<evidence type="ECO:0000256" key="2">
    <source>
        <dbReference type="ARBA" id="ARBA00022898"/>
    </source>
</evidence>
<dbReference type="OrthoDB" id="9801052at2"/>
<dbReference type="Pfam" id="PF00202">
    <property type="entry name" value="Aminotran_3"/>
    <property type="match status" value="1"/>
</dbReference>
<comment type="caution">
    <text evidence="5">The sequence shown here is derived from an EMBL/GenBank/DDBJ whole genome shotgun (WGS) entry which is preliminary data.</text>
</comment>
<dbReference type="Proteomes" id="UP000273786">
    <property type="component" value="Unassembled WGS sequence"/>
</dbReference>
<dbReference type="Gene3D" id="3.40.640.10">
    <property type="entry name" value="Type I PLP-dependent aspartate aminotransferase-like (Major domain)"/>
    <property type="match status" value="1"/>
</dbReference>
<dbReference type="InterPro" id="IPR015424">
    <property type="entry name" value="PyrdxlP-dep_Trfase"/>
</dbReference>
<comment type="similarity">
    <text evidence="3">Belongs to the class-III pyridoxal-phosphate-dependent aminotransferase family.</text>
</comment>
<dbReference type="GO" id="GO:0030170">
    <property type="term" value="F:pyridoxal phosphate binding"/>
    <property type="evidence" value="ECO:0007669"/>
    <property type="project" value="InterPro"/>
</dbReference>
<keyword evidence="5" id="KW-0808">Transferase</keyword>
<keyword evidence="2 3" id="KW-0663">Pyridoxal phosphate</keyword>
<dbReference type="InterPro" id="IPR015422">
    <property type="entry name" value="PyrdxlP-dep_Trfase_small"/>
</dbReference>